<dbReference type="PANTHER" id="PTHR30085:SF6">
    <property type="entry name" value="ABC TRANSPORTER GLUTAMINE-BINDING PROTEIN GLNH"/>
    <property type="match status" value="1"/>
</dbReference>
<feature type="compositionally biased region" description="Pro residues" evidence="4">
    <location>
        <begin position="43"/>
        <end position="56"/>
    </location>
</feature>
<dbReference type="SUPFAM" id="SSF53850">
    <property type="entry name" value="Periplasmic binding protein-like II"/>
    <property type="match status" value="1"/>
</dbReference>
<dbReference type="AlphaFoldDB" id="D0L649"/>
<sequence length="340" mass="36958">MRSMIHRNRRSHRVTAQRLLILGMLAVIGVLVTGCVRFPAPDSPPPTAPAVTPTPPGVQTDVPVEAPPNAEDCDATRSLRPPAQMPAPGRMPPRTTMADIVAHGRLIVGLDIGSNLFSFRDPMTGDIRGFDVDLSREITRAIFGDPGRVEFRVLSSAERVEALRTGAVDVVVKTMSITCDRLRDISFSAPYYVASQRILAVQNSAITGPAQLAGKRVCSARGATSIGRIQSIAPQARMVTTTTWADCLVLLQQGQVDAVTTDDAILAGLAEQDPWVRVVGPSLGEEYYGVGIPPGRDDMVRFINGVLERIRSDGTWWRMYNQWLSILDSGYGPPLVTYRD</sequence>
<dbReference type="Pfam" id="PF00497">
    <property type="entry name" value="SBP_bac_3"/>
    <property type="match status" value="1"/>
</dbReference>
<feature type="domain" description="Solute-binding protein family 3/N-terminal" evidence="5">
    <location>
        <begin position="105"/>
        <end position="327"/>
    </location>
</feature>
<reference evidence="7" key="1">
    <citation type="submission" date="2009-10" db="EMBL/GenBank/DDBJ databases">
        <title>The complete chromosome of Gordonia bronchialis DSM 43247.</title>
        <authorList>
            <consortium name="US DOE Joint Genome Institute (JGI-PGF)"/>
            <person name="Lucas S."/>
            <person name="Copeland A."/>
            <person name="Lapidus A."/>
            <person name="Glavina del Rio T."/>
            <person name="Dalin E."/>
            <person name="Tice H."/>
            <person name="Bruce D."/>
            <person name="Goodwin L."/>
            <person name="Pitluck S."/>
            <person name="Kyrpides N."/>
            <person name="Mavromatis K."/>
            <person name="Ivanova N."/>
            <person name="Ovchinnikova G."/>
            <person name="Saunders E."/>
            <person name="Brettin T."/>
            <person name="Detter J.C."/>
            <person name="Han C."/>
            <person name="Larimer F."/>
            <person name="Land M."/>
            <person name="Hauser L."/>
            <person name="Markowitz V."/>
            <person name="Cheng J.-F."/>
            <person name="Hugenholtz P."/>
            <person name="Woyke T."/>
            <person name="Wu D."/>
            <person name="Jando M."/>
            <person name="Schneider S."/>
            <person name="Goeker M."/>
            <person name="Klenk H.-P."/>
            <person name="Eisen J.A."/>
        </authorList>
    </citation>
    <scope>NUCLEOTIDE SEQUENCE [LARGE SCALE GENOMIC DNA]</scope>
    <source>
        <strain evidence="7">ATCC 25592 / DSM 43247 / BCRC 13721 / JCM 3198 / KCTC 3076 / NBRC 16047 / NCTC 10667</strain>
    </source>
</reference>
<dbReference type="GO" id="GO:0006865">
    <property type="term" value="P:amino acid transport"/>
    <property type="evidence" value="ECO:0007669"/>
    <property type="project" value="TreeGrafter"/>
</dbReference>
<keyword evidence="7" id="KW-1185">Reference proteome</keyword>
<organism evidence="6 7">
    <name type="scientific">Gordonia bronchialis (strain ATCC 25592 / DSM 43247 / BCRC 13721 / JCM 3198 / KCTC 3076 / NBRC 16047 / NCTC 10667)</name>
    <name type="common">Rhodococcus bronchialis</name>
    <dbReference type="NCBI Taxonomy" id="526226"/>
    <lineage>
        <taxon>Bacteria</taxon>
        <taxon>Bacillati</taxon>
        <taxon>Actinomycetota</taxon>
        <taxon>Actinomycetes</taxon>
        <taxon>Mycobacteriales</taxon>
        <taxon>Gordoniaceae</taxon>
        <taxon>Gordonia</taxon>
    </lineage>
</organism>
<dbReference type="STRING" id="526226.Gbro_4395"/>
<dbReference type="InterPro" id="IPR001638">
    <property type="entry name" value="Solute-binding_3/MltF_N"/>
</dbReference>
<dbReference type="CDD" id="cd13690">
    <property type="entry name" value="PBP2_GluB"/>
    <property type="match status" value="1"/>
</dbReference>
<dbReference type="Proteomes" id="UP000001219">
    <property type="component" value="Chromosome"/>
</dbReference>
<keyword evidence="2" id="KW-0813">Transport</keyword>
<proteinExistence type="inferred from homology"/>
<evidence type="ECO:0000259" key="5">
    <source>
        <dbReference type="SMART" id="SM00062"/>
    </source>
</evidence>
<feature type="region of interest" description="Disordered" evidence="4">
    <location>
        <begin position="43"/>
        <end position="92"/>
    </location>
</feature>
<reference evidence="6 7" key="2">
    <citation type="journal article" date="2010" name="Stand. Genomic Sci.">
        <title>Complete genome sequence of Gordonia bronchialis type strain (3410).</title>
        <authorList>
            <person name="Ivanova N."/>
            <person name="Sikorski J."/>
            <person name="Jando M."/>
            <person name="Lapidus A."/>
            <person name="Nolan M."/>
            <person name="Lucas S."/>
            <person name="Del Rio T.G."/>
            <person name="Tice H."/>
            <person name="Copeland A."/>
            <person name="Cheng J.F."/>
            <person name="Chen F."/>
            <person name="Bruce D."/>
            <person name="Goodwin L."/>
            <person name="Pitluck S."/>
            <person name="Mavromatis K."/>
            <person name="Ovchinnikova G."/>
            <person name="Pati A."/>
            <person name="Chen A."/>
            <person name="Palaniappan K."/>
            <person name="Land M."/>
            <person name="Hauser L."/>
            <person name="Chang Y.J."/>
            <person name="Jeffries C.D."/>
            <person name="Chain P."/>
            <person name="Saunders E."/>
            <person name="Han C."/>
            <person name="Detter J.C."/>
            <person name="Brettin T."/>
            <person name="Rohde M."/>
            <person name="Goker M."/>
            <person name="Bristow J."/>
            <person name="Eisen J.A."/>
            <person name="Markowitz V."/>
            <person name="Hugenholtz P."/>
            <person name="Klenk H.P."/>
            <person name="Kyrpides N.C."/>
        </authorList>
    </citation>
    <scope>NUCLEOTIDE SEQUENCE [LARGE SCALE GENOMIC DNA]</scope>
    <source>
        <strain evidence="7">ATCC 25592 / DSM 43247 / BCRC 13721 / JCM 3198 / KCTC 3076 / NBRC 16047 / NCTC 10667</strain>
    </source>
</reference>
<gene>
    <name evidence="6" type="ordered locus">Gbro_4395</name>
</gene>
<evidence type="ECO:0000256" key="4">
    <source>
        <dbReference type="SAM" id="MobiDB-lite"/>
    </source>
</evidence>
<evidence type="ECO:0000256" key="1">
    <source>
        <dbReference type="ARBA" id="ARBA00010333"/>
    </source>
</evidence>
<evidence type="ECO:0000256" key="3">
    <source>
        <dbReference type="ARBA" id="ARBA00022729"/>
    </source>
</evidence>
<dbReference type="PROSITE" id="PS51257">
    <property type="entry name" value="PROKAR_LIPOPROTEIN"/>
    <property type="match status" value="1"/>
</dbReference>
<dbReference type="RefSeq" id="WP_012836024.1">
    <property type="nucleotide sequence ID" value="NC_013441.1"/>
</dbReference>
<dbReference type="HOGENOM" id="CLU_019602_18_4_11"/>
<dbReference type="Gene3D" id="3.40.190.10">
    <property type="entry name" value="Periplasmic binding protein-like II"/>
    <property type="match status" value="2"/>
</dbReference>
<evidence type="ECO:0000313" key="6">
    <source>
        <dbReference type="EMBL" id="ACY23535.1"/>
    </source>
</evidence>
<name>D0L649_GORB4</name>
<dbReference type="KEGG" id="gbr:Gbro_4395"/>
<dbReference type="GO" id="GO:0005576">
    <property type="term" value="C:extracellular region"/>
    <property type="evidence" value="ECO:0007669"/>
    <property type="project" value="TreeGrafter"/>
</dbReference>
<accession>D0L649</accession>
<dbReference type="PANTHER" id="PTHR30085">
    <property type="entry name" value="AMINO ACID ABC TRANSPORTER PERMEASE"/>
    <property type="match status" value="1"/>
</dbReference>
<keyword evidence="3" id="KW-0732">Signal</keyword>
<dbReference type="SMART" id="SM00062">
    <property type="entry name" value="PBPb"/>
    <property type="match status" value="1"/>
</dbReference>
<dbReference type="InterPro" id="IPR051455">
    <property type="entry name" value="Bact_solute-bind_prot3"/>
</dbReference>
<protein>
    <submittedName>
        <fullName evidence="6">Extracellular solute-binding protein family 3</fullName>
    </submittedName>
</protein>
<dbReference type="eggNOG" id="COG0834">
    <property type="taxonomic scope" value="Bacteria"/>
</dbReference>
<evidence type="ECO:0000256" key="2">
    <source>
        <dbReference type="ARBA" id="ARBA00022448"/>
    </source>
</evidence>
<dbReference type="EMBL" id="CP001802">
    <property type="protein sequence ID" value="ACY23535.1"/>
    <property type="molecule type" value="Genomic_DNA"/>
</dbReference>
<dbReference type="GO" id="GO:0030288">
    <property type="term" value="C:outer membrane-bounded periplasmic space"/>
    <property type="evidence" value="ECO:0007669"/>
    <property type="project" value="TreeGrafter"/>
</dbReference>
<comment type="similarity">
    <text evidence="1">Belongs to the bacterial solute-binding protein 3 family.</text>
</comment>
<evidence type="ECO:0000313" key="7">
    <source>
        <dbReference type="Proteomes" id="UP000001219"/>
    </source>
</evidence>